<gene>
    <name evidence="1" type="ORF">DY000_02011071</name>
</gene>
<reference evidence="1 2" key="1">
    <citation type="journal article" date="2020" name="BMC Genomics">
        <title>Intraspecific diversification of the crop wild relative Brassica cretica Lam. using demographic model selection.</title>
        <authorList>
            <person name="Kioukis A."/>
            <person name="Michalopoulou V.A."/>
            <person name="Briers L."/>
            <person name="Pirintsos S."/>
            <person name="Studholme D.J."/>
            <person name="Pavlidis P."/>
            <person name="Sarris P.F."/>
        </authorList>
    </citation>
    <scope>NUCLEOTIDE SEQUENCE [LARGE SCALE GENOMIC DNA]</scope>
    <source>
        <strain evidence="2">cv. PFS-1207/04</strain>
    </source>
</reference>
<keyword evidence="2" id="KW-1185">Reference proteome</keyword>
<organism evidence="1 2">
    <name type="scientific">Brassica cretica</name>
    <name type="common">Mustard</name>
    <dbReference type="NCBI Taxonomy" id="69181"/>
    <lineage>
        <taxon>Eukaryota</taxon>
        <taxon>Viridiplantae</taxon>
        <taxon>Streptophyta</taxon>
        <taxon>Embryophyta</taxon>
        <taxon>Tracheophyta</taxon>
        <taxon>Spermatophyta</taxon>
        <taxon>Magnoliopsida</taxon>
        <taxon>eudicotyledons</taxon>
        <taxon>Gunneridae</taxon>
        <taxon>Pentapetalae</taxon>
        <taxon>rosids</taxon>
        <taxon>malvids</taxon>
        <taxon>Brassicales</taxon>
        <taxon>Brassicaceae</taxon>
        <taxon>Brassiceae</taxon>
        <taxon>Brassica</taxon>
    </lineage>
</organism>
<dbReference type="EMBL" id="QGKV02000759">
    <property type="protein sequence ID" value="KAF3568917.1"/>
    <property type="molecule type" value="Genomic_DNA"/>
</dbReference>
<evidence type="ECO:0000313" key="2">
    <source>
        <dbReference type="Proteomes" id="UP000266723"/>
    </source>
</evidence>
<name>A0ABQ7D8Y3_BRACR</name>
<evidence type="ECO:0000313" key="1">
    <source>
        <dbReference type="EMBL" id="KAF3568917.1"/>
    </source>
</evidence>
<accession>A0ABQ7D8Y3</accession>
<proteinExistence type="predicted"/>
<comment type="caution">
    <text evidence="1">The sequence shown here is derived from an EMBL/GenBank/DDBJ whole genome shotgun (WGS) entry which is preliminary data.</text>
</comment>
<dbReference type="Proteomes" id="UP000266723">
    <property type="component" value="Unassembled WGS sequence"/>
</dbReference>
<sequence length="114" mass="12555">MPQDARAKRPCSEVKYGFKAGFFMKSQKHGSCTFRFLQHSGFNLSPMIMAGKHPVISIVVQGGFVDWGLMPVELIGAIDDKKVTANAMHTSVESFMPCDFISLLPVLFSLLICA</sequence>
<protein>
    <submittedName>
        <fullName evidence="1">Uncharacterized protein</fullName>
    </submittedName>
</protein>